<dbReference type="GO" id="GO:0016787">
    <property type="term" value="F:hydrolase activity"/>
    <property type="evidence" value="ECO:0007669"/>
    <property type="project" value="UniProtKB-KW"/>
</dbReference>
<feature type="domain" description="Carboxylesterase type B" evidence="4">
    <location>
        <begin position="26"/>
        <end position="511"/>
    </location>
</feature>
<proteinExistence type="inferred from homology"/>
<keyword evidence="2 3" id="KW-0378">Hydrolase</keyword>
<name>A0AAD7CK84_9AGAR</name>
<dbReference type="InterPro" id="IPR002018">
    <property type="entry name" value="CarbesteraseB"/>
</dbReference>
<dbReference type="InterPro" id="IPR050309">
    <property type="entry name" value="Type-B_Carboxylest/Lipase"/>
</dbReference>
<feature type="chain" id="PRO_5041765823" description="Carboxylic ester hydrolase" evidence="3">
    <location>
        <begin position="22"/>
        <end position="538"/>
    </location>
</feature>
<evidence type="ECO:0000256" key="3">
    <source>
        <dbReference type="RuleBase" id="RU361235"/>
    </source>
</evidence>
<dbReference type="SUPFAM" id="SSF53474">
    <property type="entry name" value="alpha/beta-Hydrolases"/>
    <property type="match status" value="1"/>
</dbReference>
<evidence type="ECO:0000313" key="5">
    <source>
        <dbReference type="EMBL" id="KAJ7650777.1"/>
    </source>
</evidence>
<protein>
    <recommendedName>
        <fullName evidence="3">Carboxylic ester hydrolase</fullName>
        <ecNumber evidence="3">3.1.1.-</ecNumber>
    </recommendedName>
</protein>
<dbReference type="InterPro" id="IPR019826">
    <property type="entry name" value="Carboxylesterase_B_AS"/>
</dbReference>
<comment type="caution">
    <text evidence="5">The sequence shown here is derived from an EMBL/GenBank/DDBJ whole genome shotgun (WGS) entry which is preliminary data.</text>
</comment>
<dbReference type="InterPro" id="IPR029058">
    <property type="entry name" value="AB_hydrolase_fold"/>
</dbReference>
<evidence type="ECO:0000256" key="1">
    <source>
        <dbReference type="ARBA" id="ARBA00005964"/>
    </source>
</evidence>
<keyword evidence="3" id="KW-0732">Signal</keyword>
<reference evidence="5" key="1">
    <citation type="submission" date="2023-03" db="EMBL/GenBank/DDBJ databases">
        <title>Massive genome expansion in bonnet fungi (Mycena s.s.) driven by repeated elements and novel gene families across ecological guilds.</title>
        <authorList>
            <consortium name="Lawrence Berkeley National Laboratory"/>
            <person name="Harder C.B."/>
            <person name="Miyauchi S."/>
            <person name="Viragh M."/>
            <person name="Kuo A."/>
            <person name="Thoen E."/>
            <person name="Andreopoulos B."/>
            <person name="Lu D."/>
            <person name="Skrede I."/>
            <person name="Drula E."/>
            <person name="Henrissat B."/>
            <person name="Morin E."/>
            <person name="Kohler A."/>
            <person name="Barry K."/>
            <person name="LaButti K."/>
            <person name="Morin E."/>
            <person name="Salamov A."/>
            <person name="Lipzen A."/>
            <person name="Mereny Z."/>
            <person name="Hegedus B."/>
            <person name="Baldrian P."/>
            <person name="Stursova M."/>
            <person name="Weitz H."/>
            <person name="Taylor A."/>
            <person name="Grigoriev I.V."/>
            <person name="Nagy L.G."/>
            <person name="Martin F."/>
            <person name="Kauserud H."/>
        </authorList>
    </citation>
    <scope>NUCLEOTIDE SEQUENCE</scope>
    <source>
        <strain evidence="5">9284</strain>
    </source>
</reference>
<dbReference type="EMBL" id="JARKIF010000001">
    <property type="protein sequence ID" value="KAJ7650777.1"/>
    <property type="molecule type" value="Genomic_DNA"/>
</dbReference>
<sequence length="538" mass="57543">MRPSLPKILGSLLYGLSVVAGASLDVSLTAGTFRGVPAINGVQKWIGIPYATPPLGALRFKAPVPIAKPLTGIQNASQFGNACPQPAVDLGAPIAEDCLFLNVFRPQNVTASSKVPVLVWIHGGQYISGAASDPRWDPTLILQRSVAVNKPIIFVSINYRLNTFGFLASASVAPQDLNSGLLDQRQAFVFIQKNIAAFGGDPSKVTIWGQSAGAGSVESHFLFPAAQPLFRAGIADSSTGPFKSSPPASTYDKPGEPFTRLLAATGCSAGGGAVSCLQQVPFETFLNISNAMIDATLDSQLWQPSVGPAGSLIPERASERVASGNFLHLPYLAGTNVNEGTVFSGSVGGLGLVGAAQDAAFMDFIGHVVIDNSTITPDLYANILALFPAGDPENGAPHATGDTLFDRAEAWYTDQMFLMPRRSFFQRASALQPMWAYYFTELIPGNSPTLGVFHASELQLFFGPVPAVEQAFSQQMIDFYINFINDLNPGAEWTRYSDSGTTPVMQLMRDNLTMIPDDFNIDRTNFLGSSEDLDEFQQ</sequence>
<comment type="similarity">
    <text evidence="1 3">Belongs to the type-B carboxylesterase/lipase family.</text>
</comment>
<dbReference type="Proteomes" id="UP001221142">
    <property type="component" value="Unassembled WGS sequence"/>
</dbReference>
<dbReference type="AlphaFoldDB" id="A0AAD7CK84"/>
<dbReference type="PROSITE" id="PS00122">
    <property type="entry name" value="CARBOXYLESTERASE_B_1"/>
    <property type="match status" value="1"/>
</dbReference>
<keyword evidence="6" id="KW-1185">Reference proteome</keyword>
<dbReference type="InterPro" id="IPR019819">
    <property type="entry name" value="Carboxylesterase_B_CS"/>
</dbReference>
<accession>A0AAD7CK84</accession>
<dbReference type="PROSITE" id="PS00941">
    <property type="entry name" value="CARBOXYLESTERASE_B_2"/>
    <property type="match status" value="1"/>
</dbReference>
<dbReference type="PANTHER" id="PTHR11559">
    <property type="entry name" value="CARBOXYLESTERASE"/>
    <property type="match status" value="1"/>
</dbReference>
<evidence type="ECO:0000313" key="6">
    <source>
        <dbReference type="Proteomes" id="UP001221142"/>
    </source>
</evidence>
<dbReference type="EC" id="3.1.1.-" evidence="3"/>
<feature type="signal peptide" evidence="3">
    <location>
        <begin position="1"/>
        <end position="21"/>
    </location>
</feature>
<evidence type="ECO:0000259" key="4">
    <source>
        <dbReference type="Pfam" id="PF00135"/>
    </source>
</evidence>
<evidence type="ECO:0000256" key="2">
    <source>
        <dbReference type="ARBA" id="ARBA00022801"/>
    </source>
</evidence>
<dbReference type="Gene3D" id="3.40.50.1820">
    <property type="entry name" value="alpha/beta hydrolase"/>
    <property type="match status" value="1"/>
</dbReference>
<gene>
    <name evidence="5" type="ORF">FB45DRAFT_888761</name>
</gene>
<dbReference type="Pfam" id="PF00135">
    <property type="entry name" value="COesterase"/>
    <property type="match status" value="1"/>
</dbReference>
<organism evidence="5 6">
    <name type="scientific">Roridomyces roridus</name>
    <dbReference type="NCBI Taxonomy" id="1738132"/>
    <lineage>
        <taxon>Eukaryota</taxon>
        <taxon>Fungi</taxon>
        <taxon>Dikarya</taxon>
        <taxon>Basidiomycota</taxon>
        <taxon>Agaricomycotina</taxon>
        <taxon>Agaricomycetes</taxon>
        <taxon>Agaricomycetidae</taxon>
        <taxon>Agaricales</taxon>
        <taxon>Marasmiineae</taxon>
        <taxon>Mycenaceae</taxon>
        <taxon>Roridomyces</taxon>
    </lineage>
</organism>